<dbReference type="PANTHER" id="PTHR13887">
    <property type="entry name" value="GLUTATHIONE S-TRANSFERASE KAPPA"/>
    <property type="match status" value="1"/>
</dbReference>
<feature type="transmembrane region" description="Helical" evidence="6">
    <location>
        <begin position="21"/>
        <end position="43"/>
    </location>
</feature>
<keyword evidence="4" id="KW-1015">Disulfide bond</keyword>
<keyword evidence="2" id="KW-0732">Signal</keyword>
<gene>
    <name evidence="8" type="ORF">SAMN04489740_2225</name>
</gene>
<keyword evidence="5" id="KW-0676">Redox-active center</keyword>
<accession>A0A1H5KYR3</accession>
<evidence type="ECO:0000256" key="5">
    <source>
        <dbReference type="ARBA" id="ARBA00023284"/>
    </source>
</evidence>
<evidence type="ECO:0000313" key="8">
    <source>
        <dbReference type="EMBL" id="SEE69850.1"/>
    </source>
</evidence>
<sequence length="250" mass="26682">MDVLRLRDPESLPVTVKKTRNIILALALGAILVLTIVLVGAAAQENRLKSAAQPPLAGSNADTKPQGLTLERRIPSDPMAVGAVDAPVVMIEYSDFHCPYCGVYARKTQPEIIKKYVDSGQLRIEWRDLPVLGEASVNAAVAARAAGEQGLFWQFNEAVYAAAPEKGKGDLSDPTLLALAEKAGVPDMAKFASDLKKPELLALVKADLAEGTQLGLNSTPTFVINNQSIPGAQPMEVFTQVIDEALAKVK</sequence>
<keyword evidence="8" id="KW-0413">Isomerase</keyword>
<keyword evidence="6" id="KW-1133">Transmembrane helix</keyword>
<keyword evidence="6" id="KW-0812">Transmembrane</keyword>
<organism evidence="8 9">
    <name type="scientific">Arthrobacter alpinus</name>
    <dbReference type="NCBI Taxonomy" id="656366"/>
    <lineage>
        <taxon>Bacteria</taxon>
        <taxon>Bacillati</taxon>
        <taxon>Actinomycetota</taxon>
        <taxon>Actinomycetes</taxon>
        <taxon>Micrococcales</taxon>
        <taxon>Micrococcaceae</taxon>
        <taxon>Arthrobacter</taxon>
    </lineage>
</organism>
<evidence type="ECO:0000256" key="6">
    <source>
        <dbReference type="SAM" id="Phobius"/>
    </source>
</evidence>
<evidence type="ECO:0000256" key="4">
    <source>
        <dbReference type="ARBA" id="ARBA00023157"/>
    </source>
</evidence>
<dbReference type="InterPro" id="IPR036249">
    <property type="entry name" value="Thioredoxin-like_sf"/>
</dbReference>
<dbReference type="Gene3D" id="3.40.30.10">
    <property type="entry name" value="Glutaredoxin"/>
    <property type="match status" value="1"/>
</dbReference>
<comment type="similarity">
    <text evidence="1">Belongs to the thioredoxin family. DsbA subfamily.</text>
</comment>
<reference evidence="8 9" key="1">
    <citation type="submission" date="2016-10" db="EMBL/GenBank/DDBJ databases">
        <authorList>
            <person name="de Groot N.N."/>
        </authorList>
    </citation>
    <scope>NUCLEOTIDE SEQUENCE [LARGE SCALE GENOMIC DNA]</scope>
    <source>
        <strain evidence="8 9">DSM 22274</strain>
    </source>
</reference>
<protein>
    <submittedName>
        <fullName evidence="8">Protein-disulfide isomerase</fullName>
    </submittedName>
</protein>
<dbReference type="Pfam" id="PF13462">
    <property type="entry name" value="Thioredoxin_4"/>
    <property type="match status" value="1"/>
</dbReference>
<name>A0A1H5KYR3_9MICC</name>
<dbReference type="AlphaFoldDB" id="A0A1H5KYR3"/>
<dbReference type="EMBL" id="FNTV01000001">
    <property type="protein sequence ID" value="SEE69850.1"/>
    <property type="molecule type" value="Genomic_DNA"/>
</dbReference>
<dbReference type="GO" id="GO:0016853">
    <property type="term" value="F:isomerase activity"/>
    <property type="evidence" value="ECO:0007669"/>
    <property type="project" value="UniProtKB-KW"/>
</dbReference>
<dbReference type="GO" id="GO:0016491">
    <property type="term" value="F:oxidoreductase activity"/>
    <property type="evidence" value="ECO:0007669"/>
    <property type="project" value="UniProtKB-KW"/>
</dbReference>
<proteinExistence type="inferred from homology"/>
<dbReference type="InterPro" id="IPR012336">
    <property type="entry name" value="Thioredoxin-like_fold"/>
</dbReference>
<evidence type="ECO:0000313" key="9">
    <source>
        <dbReference type="Proteomes" id="UP000182725"/>
    </source>
</evidence>
<dbReference type="PANTHER" id="PTHR13887:SF14">
    <property type="entry name" value="DISULFIDE BOND FORMATION PROTEIN D"/>
    <property type="match status" value="1"/>
</dbReference>
<dbReference type="SUPFAM" id="SSF52833">
    <property type="entry name" value="Thioredoxin-like"/>
    <property type="match status" value="1"/>
</dbReference>
<dbReference type="PROSITE" id="PS51352">
    <property type="entry name" value="THIOREDOXIN_2"/>
    <property type="match status" value="1"/>
</dbReference>
<dbReference type="Proteomes" id="UP000182725">
    <property type="component" value="Unassembled WGS sequence"/>
</dbReference>
<evidence type="ECO:0000259" key="7">
    <source>
        <dbReference type="PROSITE" id="PS51352"/>
    </source>
</evidence>
<feature type="domain" description="Thioredoxin" evidence="7">
    <location>
        <begin position="37"/>
        <end position="247"/>
    </location>
</feature>
<evidence type="ECO:0000256" key="2">
    <source>
        <dbReference type="ARBA" id="ARBA00022729"/>
    </source>
</evidence>
<dbReference type="InterPro" id="IPR013766">
    <property type="entry name" value="Thioredoxin_domain"/>
</dbReference>
<evidence type="ECO:0000256" key="3">
    <source>
        <dbReference type="ARBA" id="ARBA00023002"/>
    </source>
</evidence>
<keyword evidence="6" id="KW-0472">Membrane</keyword>
<evidence type="ECO:0000256" key="1">
    <source>
        <dbReference type="ARBA" id="ARBA00005791"/>
    </source>
</evidence>
<keyword evidence="3" id="KW-0560">Oxidoreductase</keyword>